<proteinExistence type="predicted"/>
<evidence type="ECO:0000313" key="1">
    <source>
        <dbReference type="EMBL" id="KAJ5113534.1"/>
    </source>
</evidence>
<dbReference type="AlphaFoldDB" id="A0A9W9KNP1"/>
<reference evidence="1" key="2">
    <citation type="journal article" date="2023" name="IMA Fungus">
        <title>Comparative genomic study of the Penicillium genus elucidates a diverse pangenome and 15 lateral gene transfer events.</title>
        <authorList>
            <person name="Petersen C."/>
            <person name="Sorensen T."/>
            <person name="Nielsen M.R."/>
            <person name="Sondergaard T.E."/>
            <person name="Sorensen J.L."/>
            <person name="Fitzpatrick D.A."/>
            <person name="Frisvad J.C."/>
            <person name="Nielsen K.L."/>
        </authorList>
    </citation>
    <scope>NUCLEOTIDE SEQUENCE</scope>
    <source>
        <strain evidence="1">IBT 30069</strain>
    </source>
</reference>
<dbReference type="PROSITE" id="PS51257">
    <property type="entry name" value="PROKAR_LIPOPROTEIN"/>
    <property type="match status" value="1"/>
</dbReference>
<dbReference type="EMBL" id="JAPQKH010000002">
    <property type="protein sequence ID" value="KAJ5113534.1"/>
    <property type="molecule type" value="Genomic_DNA"/>
</dbReference>
<comment type="caution">
    <text evidence="1">The sequence shown here is derived from an EMBL/GenBank/DDBJ whole genome shotgun (WGS) entry which is preliminary data.</text>
</comment>
<reference evidence="1" key="1">
    <citation type="submission" date="2022-11" db="EMBL/GenBank/DDBJ databases">
        <authorList>
            <person name="Petersen C."/>
        </authorList>
    </citation>
    <scope>NUCLEOTIDE SEQUENCE</scope>
    <source>
        <strain evidence="1">IBT 30069</strain>
    </source>
</reference>
<name>A0A9W9KNP1_9EURO</name>
<dbReference type="Proteomes" id="UP001149165">
    <property type="component" value="Unassembled WGS sequence"/>
</dbReference>
<sequence length="80" mass="8351">MDTERLSGDCIIPTNPGVRTTGVGSQGAQCSWLSCWSRQSRALNVPGGAEAFSFGATAHECLSLSPLLIPFAARLSSLTP</sequence>
<gene>
    <name evidence="1" type="ORF">N7456_002068</name>
</gene>
<organism evidence="1 2">
    <name type="scientific">Penicillium angulare</name>
    <dbReference type="NCBI Taxonomy" id="116970"/>
    <lineage>
        <taxon>Eukaryota</taxon>
        <taxon>Fungi</taxon>
        <taxon>Dikarya</taxon>
        <taxon>Ascomycota</taxon>
        <taxon>Pezizomycotina</taxon>
        <taxon>Eurotiomycetes</taxon>
        <taxon>Eurotiomycetidae</taxon>
        <taxon>Eurotiales</taxon>
        <taxon>Aspergillaceae</taxon>
        <taxon>Penicillium</taxon>
    </lineage>
</organism>
<accession>A0A9W9KNP1</accession>
<keyword evidence="2" id="KW-1185">Reference proteome</keyword>
<protein>
    <submittedName>
        <fullName evidence="1">Uncharacterized protein</fullName>
    </submittedName>
</protein>
<evidence type="ECO:0000313" key="2">
    <source>
        <dbReference type="Proteomes" id="UP001149165"/>
    </source>
</evidence>